<proteinExistence type="predicted"/>
<dbReference type="InterPro" id="IPR013424">
    <property type="entry name" value="Ice-binding_C"/>
</dbReference>
<dbReference type="InterPro" id="IPR036415">
    <property type="entry name" value="Lamin_tail_dom_sf"/>
</dbReference>
<feature type="domain" description="LTD" evidence="2">
    <location>
        <begin position="249"/>
        <end position="403"/>
    </location>
</feature>
<sequence>MNTKGLLTAAAVLLLLNLGASSAHAQLENLQITEVLFNALGNDQTKFEWVEVRNTGSSDIDLDGYTFRDFGNFVPSSALPIPPNIVSTSSGGDSSNTVVPGTASGNSVAVLYSGFNYDYDDDRFRAGWNLPSTVPLIAVDFFPSLNNSGTARQVGLWETIADWEADSPTNEDDNRITESFDNAKLSLNYTTEAGFPGSVTDGHSITWTGNGDINDGSNWIVSEDGVNGASTSVDTILSDGARINGEDFASPNVVPAGTPAPGLLITEVMIDPGEGPGQGGGAGNNDFEWIEVYNNTGSNIDFGATPYIFDDDDDADLEAANVTSGSVANGATAVLFDDGLVTIADMVTMWGPGNYIPVSDWTSLSNGGDTVALWSSLTDYQAEPMTGDGRTVVNAAASVTYEDQVDPWPDTGGGSSLYLTDLGAAGGNNGAALQLLGDFNGDDVVDIADYVVWRNNLGSTDPDVLGGNGEETGGSASLVDADDYLLWKSQFGMSGGAVEPADGSLWLRSSDDFGPPDGPGIAYLSNALTGSVADYRAGDVGSPGFFAAVAPGTLGSAAVPEPGSLALAGLAAIALGLVWRKR</sequence>
<dbReference type="InterPro" id="IPR001322">
    <property type="entry name" value="Lamin_tail_dom"/>
</dbReference>
<keyword evidence="1" id="KW-0732">Signal</keyword>
<feature type="chain" id="PRO_5040831570" evidence="1">
    <location>
        <begin position="26"/>
        <end position="582"/>
    </location>
</feature>
<keyword evidence="4" id="KW-1185">Reference proteome</keyword>
<reference evidence="3" key="1">
    <citation type="submission" date="2022-06" db="EMBL/GenBank/DDBJ databases">
        <title>Aeoliella straminimaris, a novel planctomycete from sediments.</title>
        <authorList>
            <person name="Vitorino I.R."/>
            <person name="Lage O.M."/>
        </authorList>
    </citation>
    <scope>NUCLEOTIDE SEQUENCE</scope>
    <source>
        <strain evidence="3">ICT_H6.2</strain>
    </source>
</reference>
<dbReference type="EMBL" id="JAMXLR010000092">
    <property type="protein sequence ID" value="MCO6047602.1"/>
    <property type="molecule type" value="Genomic_DNA"/>
</dbReference>
<gene>
    <name evidence="3" type="ORF">NG895_27165</name>
</gene>
<dbReference type="AlphaFoldDB" id="A0A9X2FGC2"/>
<feature type="signal peptide" evidence="1">
    <location>
        <begin position="1"/>
        <end position="25"/>
    </location>
</feature>
<dbReference type="InterPro" id="IPR018247">
    <property type="entry name" value="EF_Hand_1_Ca_BS"/>
</dbReference>
<dbReference type="Proteomes" id="UP001155241">
    <property type="component" value="Unassembled WGS sequence"/>
</dbReference>
<dbReference type="PROSITE" id="PS51841">
    <property type="entry name" value="LTD"/>
    <property type="match status" value="1"/>
</dbReference>
<accession>A0A9X2FGC2</accession>
<organism evidence="3 4">
    <name type="scientific">Aeoliella straminimaris</name>
    <dbReference type="NCBI Taxonomy" id="2954799"/>
    <lineage>
        <taxon>Bacteria</taxon>
        <taxon>Pseudomonadati</taxon>
        <taxon>Planctomycetota</taxon>
        <taxon>Planctomycetia</taxon>
        <taxon>Pirellulales</taxon>
        <taxon>Lacipirellulaceae</taxon>
        <taxon>Aeoliella</taxon>
    </lineage>
</organism>
<dbReference type="RefSeq" id="WP_252855712.1">
    <property type="nucleotide sequence ID" value="NZ_JAMXLR010000092.1"/>
</dbReference>
<name>A0A9X2FGC2_9BACT</name>
<evidence type="ECO:0000259" key="2">
    <source>
        <dbReference type="PROSITE" id="PS51841"/>
    </source>
</evidence>
<comment type="caution">
    <text evidence="3">The sequence shown here is derived from an EMBL/GenBank/DDBJ whole genome shotgun (WGS) entry which is preliminary data.</text>
</comment>
<dbReference type="Pfam" id="PF07589">
    <property type="entry name" value="PEP-CTERM"/>
    <property type="match status" value="1"/>
</dbReference>
<evidence type="ECO:0000313" key="4">
    <source>
        <dbReference type="Proteomes" id="UP001155241"/>
    </source>
</evidence>
<protein>
    <submittedName>
        <fullName evidence="3">Lamin tail domain-containing protein</fullName>
    </submittedName>
</protein>
<dbReference type="SUPFAM" id="SSF74853">
    <property type="entry name" value="Lamin A/C globular tail domain"/>
    <property type="match status" value="1"/>
</dbReference>
<evidence type="ECO:0000313" key="3">
    <source>
        <dbReference type="EMBL" id="MCO6047602.1"/>
    </source>
</evidence>
<dbReference type="PROSITE" id="PS00018">
    <property type="entry name" value="EF_HAND_1"/>
    <property type="match status" value="1"/>
</dbReference>
<evidence type="ECO:0000256" key="1">
    <source>
        <dbReference type="SAM" id="SignalP"/>
    </source>
</evidence>